<organism evidence="6 7">
    <name type="scientific">Actinospica durhamensis</name>
    <dbReference type="NCBI Taxonomy" id="1508375"/>
    <lineage>
        <taxon>Bacteria</taxon>
        <taxon>Bacillati</taxon>
        <taxon>Actinomycetota</taxon>
        <taxon>Actinomycetes</taxon>
        <taxon>Catenulisporales</taxon>
        <taxon>Actinospicaceae</taxon>
        <taxon>Actinospica</taxon>
    </lineage>
</organism>
<reference evidence="6" key="1">
    <citation type="submission" date="2021-04" db="EMBL/GenBank/DDBJ databases">
        <title>Genome based classification of Actinospica acidithermotolerans sp. nov., an actinobacterium isolated from an Indonesian hot spring.</title>
        <authorList>
            <person name="Kusuma A.B."/>
            <person name="Putra K.E."/>
            <person name="Nafisah S."/>
            <person name="Loh J."/>
            <person name="Nouioui I."/>
            <person name="Goodfellow M."/>
        </authorList>
    </citation>
    <scope>NUCLEOTIDE SEQUENCE</scope>
    <source>
        <strain evidence="6">CSCA 57</strain>
    </source>
</reference>
<dbReference type="PANTHER" id="PTHR43790">
    <property type="entry name" value="CARBOHYDRATE TRANSPORT ATP-BINDING PROTEIN MG119-RELATED"/>
    <property type="match status" value="1"/>
</dbReference>
<dbReference type="CDD" id="cd03215">
    <property type="entry name" value="ABC_Carb_Monos_II"/>
    <property type="match status" value="1"/>
</dbReference>
<dbReference type="Proteomes" id="UP000675781">
    <property type="component" value="Unassembled WGS sequence"/>
</dbReference>
<gene>
    <name evidence="6" type="ORF">KDL01_30235</name>
</gene>
<protein>
    <submittedName>
        <fullName evidence="6">Sugar ABC transporter ATP-binding protein</fullName>
    </submittedName>
</protein>
<evidence type="ECO:0000256" key="4">
    <source>
        <dbReference type="ARBA" id="ARBA00022840"/>
    </source>
</evidence>
<dbReference type="InterPro" id="IPR027417">
    <property type="entry name" value="P-loop_NTPase"/>
</dbReference>
<dbReference type="Pfam" id="PF00005">
    <property type="entry name" value="ABC_tran"/>
    <property type="match status" value="2"/>
</dbReference>
<dbReference type="PANTHER" id="PTHR43790:SF9">
    <property type="entry name" value="GALACTOFURANOSE TRANSPORTER ATP-BINDING PROTEIN YTFR"/>
    <property type="match status" value="1"/>
</dbReference>
<sequence>MTAVLTPAVAARGIHKSYGSTRALRGVDVTLAPGRCLGLVGRNGAGKSTLVSILSGLQRPDEGEVTFDGEAAPPAGAVHAWRAKLATVHQHSMIVPELTVAENVFLGRLPRRRRRVDWRAVRTEAAAVLGEWGSGVDPARACRDLSVEQRQIVELARAVASGTKVLLLDEPTAALEREAVLRLFTRVRQLVDAGVAVLYISHHLEEVFDICDDVAVLRDGELVLTAPTAGLSTDGLVNAMVHGHVGGPTETELADQASRTAVEDLPVHVESADAAAGRPVLELRGLTAASEYGDLDGVSLTVAPGESVGVVGLISSGVVTLGRIAAGIESGDEGELLVGGAGLPGGDRAAALEAGVGYVPEDRRTAGYVGALSVAENMTMSITDRLSAGRLGVLGRRRMHEAAQPWADSLALVASSLAQQVADLSGGNQQKVTVARALARDPRLVVAITPTRGVDVVSKELLLQALRRAVDAGAGLLLATDELDDLGYCDRVLVLVRGRIVAEVPGGGRFDRTAMIAAIEGVASTIGSIGAGRGATSEEPGETP</sequence>
<dbReference type="InterPro" id="IPR017871">
    <property type="entry name" value="ABC_transporter-like_CS"/>
</dbReference>
<keyword evidence="4 6" id="KW-0067">ATP-binding</keyword>
<dbReference type="RefSeq" id="WP_212532066.1">
    <property type="nucleotide sequence ID" value="NZ_JAGSOG010000216.1"/>
</dbReference>
<dbReference type="AlphaFoldDB" id="A0A941ITG4"/>
<dbReference type="SMART" id="SM00382">
    <property type="entry name" value="AAA"/>
    <property type="match status" value="1"/>
</dbReference>
<name>A0A941ITG4_9ACTN</name>
<dbReference type="InterPro" id="IPR003593">
    <property type="entry name" value="AAA+_ATPase"/>
</dbReference>
<keyword evidence="7" id="KW-1185">Reference proteome</keyword>
<evidence type="ECO:0000256" key="1">
    <source>
        <dbReference type="ARBA" id="ARBA00022448"/>
    </source>
</evidence>
<dbReference type="GO" id="GO:0005524">
    <property type="term" value="F:ATP binding"/>
    <property type="evidence" value="ECO:0007669"/>
    <property type="project" value="UniProtKB-KW"/>
</dbReference>
<dbReference type="SUPFAM" id="SSF52540">
    <property type="entry name" value="P-loop containing nucleoside triphosphate hydrolases"/>
    <property type="match status" value="2"/>
</dbReference>
<evidence type="ECO:0000256" key="3">
    <source>
        <dbReference type="ARBA" id="ARBA00022741"/>
    </source>
</evidence>
<keyword evidence="2" id="KW-0677">Repeat</keyword>
<dbReference type="Gene3D" id="3.40.50.300">
    <property type="entry name" value="P-loop containing nucleotide triphosphate hydrolases"/>
    <property type="match status" value="2"/>
</dbReference>
<feature type="domain" description="ABC transporter" evidence="5">
    <location>
        <begin position="9"/>
        <end position="244"/>
    </location>
</feature>
<dbReference type="PROSITE" id="PS50893">
    <property type="entry name" value="ABC_TRANSPORTER_2"/>
    <property type="match status" value="2"/>
</dbReference>
<keyword evidence="3" id="KW-0547">Nucleotide-binding</keyword>
<dbReference type="EMBL" id="JAGSOG010000216">
    <property type="protein sequence ID" value="MBR7837597.1"/>
    <property type="molecule type" value="Genomic_DNA"/>
</dbReference>
<dbReference type="InterPro" id="IPR050107">
    <property type="entry name" value="ABC_carbohydrate_import_ATPase"/>
</dbReference>
<dbReference type="GO" id="GO:0016887">
    <property type="term" value="F:ATP hydrolysis activity"/>
    <property type="evidence" value="ECO:0007669"/>
    <property type="project" value="InterPro"/>
</dbReference>
<dbReference type="PROSITE" id="PS00211">
    <property type="entry name" value="ABC_TRANSPORTER_1"/>
    <property type="match status" value="1"/>
</dbReference>
<dbReference type="CDD" id="cd03216">
    <property type="entry name" value="ABC_Carb_Monos_I"/>
    <property type="match status" value="1"/>
</dbReference>
<keyword evidence="1" id="KW-0813">Transport</keyword>
<accession>A0A941ITG4</accession>
<evidence type="ECO:0000313" key="6">
    <source>
        <dbReference type="EMBL" id="MBR7837597.1"/>
    </source>
</evidence>
<comment type="caution">
    <text evidence="6">The sequence shown here is derived from an EMBL/GenBank/DDBJ whole genome shotgun (WGS) entry which is preliminary data.</text>
</comment>
<feature type="domain" description="ABC transporter" evidence="5">
    <location>
        <begin position="267"/>
        <end position="522"/>
    </location>
</feature>
<evidence type="ECO:0000259" key="5">
    <source>
        <dbReference type="PROSITE" id="PS50893"/>
    </source>
</evidence>
<dbReference type="InterPro" id="IPR003439">
    <property type="entry name" value="ABC_transporter-like_ATP-bd"/>
</dbReference>
<proteinExistence type="predicted"/>
<evidence type="ECO:0000313" key="7">
    <source>
        <dbReference type="Proteomes" id="UP000675781"/>
    </source>
</evidence>
<evidence type="ECO:0000256" key="2">
    <source>
        <dbReference type="ARBA" id="ARBA00022737"/>
    </source>
</evidence>